<dbReference type="PANTHER" id="PTHR47076">
    <property type="entry name" value="NHL DOMAIN PROTEIN"/>
    <property type="match status" value="1"/>
</dbReference>
<reference evidence="2 3" key="1">
    <citation type="journal article" date="2005" name="PLoS Biol.">
        <title>The genomes of Oryza sativa: a history of duplications.</title>
        <authorList>
            <person name="Yu J."/>
            <person name="Wang J."/>
            <person name="Lin W."/>
            <person name="Li S."/>
            <person name="Li H."/>
            <person name="Zhou J."/>
            <person name="Ni P."/>
            <person name="Dong W."/>
            <person name="Hu S."/>
            <person name="Zeng C."/>
            <person name="Zhang J."/>
            <person name="Zhang Y."/>
            <person name="Li R."/>
            <person name="Xu Z."/>
            <person name="Li S."/>
            <person name="Li X."/>
            <person name="Zheng H."/>
            <person name="Cong L."/>
            <person name="Lin L."/>
            <person name="Yin J."/>
            <person name="Geng J."/>
            <person name="Li G."/>
            <person name="Shi J."/>
            <person name="Liu J."/>
            <person name="Lv H."/>
            <person name="Li J."/>
            <person name="Wang J."/>
            <person name="Deng Y."/>
            <person name="Ran L."/>
            <person name="Shi X."/>
            <person name="Wang X."/>
            <person name="Wu Q."/>
            <person name="Li C."/>
            <person name="Ren X."/>
            <person name="Wang J."/>
            <person name="Wang X."/>
            <person name="Li D."/>
            <person name="Liu D."/>
            <person name="Zhang X."/>
            <person name="Ji Z."/>
            <person name="Zhao W."/>
            <person name="Sun Y."/>
            <person name="Zhang Z."/>
            <person name="Bao J."/>
            <person name="Han Y."/>
            <person name="Dong L."/>
            <person name="Ji J."/>
            <person name="Chen P."/>
            <person name="Wu S."/>
            <person name="Liu J."/>
            <person name="Xiao Y."/>
            <person name="Bu D."/>
            <person name="Tan J."/>
            <person name="Yang L."/>
            <person name="Ye C."/>
            <person name="Zhang J."/>
            <person name="Xu J."/>
            <person name="Zhou Y."/>
            <person name="Yu Y."/>
            <person name="Zhang B."/>
            <person name="Zhuang S."/>
            <person name="Wei H."/>
            <person name="Liu B."/>
            <person name="Lei M."/>
            <person name="Yu H."/>
            <person name="Li Y."/>
            <person name="Xu H."/>
            <person name="Wei S."/>
            <person name="He X."/>
            <person name="Fang L."/>
            <person name="Zhang Z."/>
            <person name="Zhang Y."/>
            <person name="Huang X."/>
            <person name="Su Z."/>
            <person name="Tong W."/>
            <person name="Li J."/>
            <person name="Tong Z."/>
            <person name="Li S."/>
            <person name="Ye J."/>
            <person name="Wang L."/>
            <person name="Fang L."/>
            <person name="Lei T."/>
            <person name="Chen C."/>
            <person name="Chen H."/>
            <person name="Xu Z."/>
            <person name="Li H."/>
            <person name="Huang H."/>
            <person name="Zhang F."/>
            <person name="Xu H."/>
            <person name="Li N."/>
            <person name="Zhao C."/>
            <person name="Li S."/>
            <person name="Dong L."/>
            <person name="Huang Y."/>
            <person name="Li L."/>
            <person name="Xi Y."/>
            <person name="Qi Q."/>
            <person name="Li W."/>
            <person name="Zhang B."/>
            <person name="Hu W."/>
            <person name="Zhang Y."/>
            <person name="Tian X."/>
            <person name="Jiao Y."/>
            <person name="Liang X."/>
            <person name="Jin J."/>
            <person name="Gao L."/>
            <person name="Zheng W."/>
            <person name="Hao B."/>
            <person name="Liu S."/>
            <person name="Wang W."/>
            <person name="Yuan L."/>
            <person name="Cao M."/>
            <person name="McDermott J."/>
            <person name="Samudrala R."/>
            <person name="Wang J."/>
            <person name="Wong G.K."/>
            <person name="Yang H."/>
        </authorList>
    </citation>
    <scope>NUCLEOTIDE SEQUENCE [LARGE SCALE GENOMIC DNA]</scope>
    <source>
        <strain evidence="3">cv. 93-11</strain>
    </source>
</reference>
<keyword evidence="3" id="KW-1185">Reference proteome</keyword>
<evidence type="ECO:0000256" key="1">
    <source>
        <dbReference type="SAM" id="MobiDB-lite"/>
    </source>
</evidence>
<organism evidence="2 3">
    <name type="scientific">Oryza sativa subsp. indica</name>
    <name type="common">Rice</name>
    <dbReference type="NCBI Taxonomy" id="39946"/>
    <lineage>
        <taxon>Eukaryota</taxon>
        <taxon>Viridiplantae</taxon>
        <taxon>Streptophyta</taxon>
        <taxon>Embryophyta</taxon>
        <taxon>Tracheophyta</taxon>
        <taxon>Spermatophyta</taxon>
        <taxon>Magnoliopsida</taxon>
        <taxon>Liliopsida</taxon>
        <taxon>Poales</taxon>
        <taxon>Poaceae</taxon>
        <taxon>BOP clade</taxon>
        <taxon>Oryzoideae</taxon>
        <taxon>Oryzeae</taxon>
        <taxon>Oryzinae</taxon>
        <taxon>Oryza</taxon>
        <taxon>Oryza sativa</taxon>
    </lineage>
</organism>
<name>B8B4A9_ORYSI</name>
<dbReference type="PANTHER" id="PTHR47076:SF1">
    <property type="entry name" value="NHL DOMAIN PROTEIN"/>
    <property type="match status" value="1"/>
</dbReference>
<sequence length="156" mass="16185">MAVSAAAAGMDEADAAFFSRRGNRCCCFWGRAGVVGAGGWAAVEDLHPAVQAQPTGPPPRRSEAEAVAVGVKLNYDPLSYALNFDEGHGGACSPEGDYAGYRDFSTRFVAPPPPAAASAKSSMDFGGRDAPPLFHHPPPQQPHPHPHPPSPSAARG</sequence>
<accession>B8B4A9</accession>
<proteinExistence type="predicted"/>
<gene>
    <name evidence="2" type="ORF">OsI_22276</name>
</gene>
<dbReference type="HOGENOM" id="CLU_113581_0_0_1"/>
<evidence type="ECO:0000313" key="2">
    <source>
        <dbReference type="EMBL" id="EEC80282.1"/>
    </source>
</evidence>
<feature type="region of interest" description="Disordered" evidence="1">
    <location>
        <begin position="109"/>
        <end position="156"/>
    </location>
</feature>
<evidence type="ECO:0000313" key="3">
    <source>
        <dbReference type="Proteomes" id="UP000007015"/>
    </source>
</evidence>
<dbReference type="EMBL" id="CM000131">
    <property type="protein sequence ID" value="EEC80282.1"/>
    <property type="molecule type" value="Genomic_DNA"/>
</dbReference>
<protein>
    <submittedName>
        <fullName evidence="2">Uncharacterized protein</fullName>
    </submittedName>
</protein>
<feature type="compositionally biased region" description="Pro residues" evidence="1">
    <location>
        <begin position="134"/>
        <end position="156"/>
    </location>
</feature>
<dbReference type="AlphaFoldDB" id="B8B4A9"/>
<dbReference type="Gramene" id="BGIOSGA022593-TA">
    <property type="protein sequence ID" value="BGIOSGA022593-PA"/>
    <property type="gene ID" value="BGIOSGA022593"/>
</dbReference>
<dbReference type="Proteomes" id="UP000007015">
    <property type="component" value="Chromosome 6"/>
</dbReference>